<dbReference type="Pfam" id="PF12733">
    <property type="entry name" value="Cadherin-like"/>
    <property type="match status" value="1"/>
</dbReference>
<sequence>MNTPTLSFWHSANIKRYLCLAVICLSFFAPQLVKAQSWQAVGEDENNQPIFSSTGNVSMVTGPDHKQYLAFIDGSTNKASVRRYNGTSWEQVGQRIISDSVITKVSIAFEGNTPYLAYAGNELGVKKFNGSNWVSVGSEVITGGASMLALNVVNQIPYILYRKNNRDIVFKMFENGAFVTISASGVMRNSNYYNPTYNSFAFDGTTPYIAYKDESNYFSYVKKFNGAEWVDVGSFNEFEASAVMQISINKGIPYIAYRSSSNKATVKYFSGNKWNFLGEREFTENRVSTMVLGFDDDTPYLLSQGGYLSYKAFIYKYTGGRWQQIGSSLKSDEQSDASVLALAFDNGTPYTFCQDGSAGGNVVRKYNGTDWEVLASKGFSLGSAIILDVKTDKNNTPYVLYNDYTNSYKCTLVKYNGSVWEVVGQPGFTTVGNVNIATLGFSADNYPMVVYRGSGTTEEKVFLSKFNGATWLNDNTSTLTLPSNAYYSVFSFDGSTPCVLYPDSYDKKLTLKRFNASAWTVWGATAFTDAYASEAELKIQNGIPYVAYRDEYGLKLTVMALLWNQWSRLGNVMETQRDADMISLAVGTDGVAYISRAGWQNTKLSVLKLVNGNWTLLGSAFNSSSPTNKPSLFISSANQPVVSFKDAGVTGRASSYRFDGANWLPIGSRGYSAYETMPYTFVYNNKLHAVYAINKLYHQFFNGDFIESRPSTAASNVKVNTLSANEAGISWKNGSGAARAVFVSTYDSGTITLPDGIEYTANAEYGMGSKAQNSSWYCVYNGTDTTVTVKKLSLGTHYKVAVFEYNGSGTEIKYTSPVLSMTKDFTTLARPITIAEGQWTWASGTQGFHSNGSPGLKEVSAPSNEPKARFGGMNWKDKNGDFWIMGGYGLYDFGQRNDLWKYTTQTGEWVWMSGEVTINPGASYGTKGVAAASNVPGGRQDALTWTDANGDLWLFGGFGFTTPDKIGYLNDLWKYSTATGLWTWVGGSDQINQYATYGGKGIENAGNYPGSRRQSVTWVDNNGNFWLMGGAGYAVTGTFGELNDLWKYNSLTNQWTWMSGNNVIYSKGVYGTKGVPSADNYPGGRADAVGWTDGQGNLWLMGGIAYLSNNNGGFANDLWKYNIATNQWTWMSGGNIGGEISNYGTQGVPSASNMPGSRYQASAWTDNNGNFWLMGGSGHNQYGILDNYNEMWVYSPATNMWTWIDGSTYQGQRGVYGTKGQAAPANRPGTRRDALTWTDKNNNLWLFGGSGMGGMGTGNAENGTLNDLWVYQPPELPWVKPALTSLTPDKGKLSPGFSADSINYTVKLPLGSKAIRFTPTAPNSATIKIQNNIIQSGSLSDSIALTNGDNIIPVVVSIGNESLSYKVTVKVGRYAAQLALSLSPKTYGDTAYDPGATSDNSKTPIVYTSSNNQVAQIVNGKVKIIRDGTVRITASQPAGNGYDAAVPVSQILTVNKAQLVVKAKDKNRIYGTANGTLTFIYTGFVNGDTPAKLTGGLPVASVNANASSPVGTYIITPVVKLSGFYELITEPGVLTITKAPLTVTTTAATRFYGAVNPAITFKYTGFVNNDGVSKLTIKPMAKIQANQLSLPGKYVVTVDGGVAQNYEFTYVPGTITIKQS</sequence>
<accession>A0ABU3H0P4</accession>
<dbReference type="Gene3D" id="2.120.10.80">
    <property type="entry name" value="Kelch-type beta propeller"/>
    <property type="match status" value="2"/>
</dbReference>
<dbReference type="Pfam" id="PF18676">
    <property type="entry name" value="MBG_2"/>
    <property type="match status" value="2"/>
</dbReference>
<dbReference type="EMBL" id="JAVLVU010000001">
    <property type="protein sequence ID" value="MDT3405490.1"/>
    <property type="molecule type" value="Genomic_DNA"/>
</dbReference>
<evidence type="ECO:0000313" key="5">
    <source>
        <dbReference type="Proteomes" id="UP001258315"/>
    </source>
</evidence>
<dbReference type="SUPFAM" id="SSF49265">
    <property type="entry name" value="Fibronectin type III"/>
    <property type="match status" value="1"/>
</dbReference>
<dbReference type="SUPFAM" id="SSF89372">
    <property type="entry name" value="Fucose-specific lectin"/>
    <property type="match status" value="2"/>
</dbReference>
<feature type="domain" description="Cadherin-like beta-sandwich-like" evidence="2">
    <location>
        <begin position="1284"/>
        <end position="1369"/>
    </location>
</feature>
<dbReference type="SUPFAM" id="SSF117281">
    <property type="entry name" value="Kelch motif"/>
    <property type="match status" value="1"/>
</dbReference>
<keyword evidence="1" id="KW-0732">Signal</keyword>
<feature type="domain" description="MBG" evidence="3">
    <location>
        <begin position="1541"/>
        <end position="1616"/>
    </location>
</feature>
<dbReference type="Proteomes" id="UP001258315">
    <property type="component" value="Unassembled WGS sequence"/>
</dbReference>
<keyword evidence="5" id="KW-1185">Reference proteome</keyword>
<evidence type="ECO:0000256" key="1">
    <source>
        <dbReference type="SAM" id="SignalP"/>
    </source>
</evidence>
<dbReference type="InterPro" id="IPR013783">
    <property type="entry name" value="Ig-like_fold"/>
</dbReference>
<gene>
    <name evidence="4" type="ORF">QE417_004562</name>
</gene>
<evidence type="ECO:0000259" key="2">
    <source>
        <dbReference type="Pfam" id="PF12733"/>
    </source>
</evidence>
<reference evidence="5" key="1">
    <citation type="submission" date="2023-07" db="EMBL/GenBank/DDBJ databases">
        <title>Functional and genomic diversity of the sorghum phyllosphere microbiome.</title>
        <authorList>
            <person name="Shade A."/>
        </authorList>
    </citation>
    <scope>NUCLEOTIDE SEQUENCE [LARGE SCALE GENOMIC DNA]</scope>
    <source>
        <strain evidence="5">SORGH_AS_0422</strain>
    </source>
</reference>
<dbReference type="InterPro" id="IPR036116">
    <property type="entry name" value="FN3_sf"/>
</dbReference>
<evidence type="ECO:0000313" key="4">
    <source>
        <dbReference type="EMBL" id="MDT3405490.1"/>
    </source>
</evidence>
<name>A0ABU3H0P4_9SPHI</name>
<feature type="domain" description="MBG" evidence="3">
    <location>
        <begin position="1459"/>
        <end position="1535"/>
    </location>
</feature>
<protein>
    <submittedName>
        <fullName evidence="4">N-acetylneuraminic acid mutarotase</fullName>
    </submittedName>
</protein>
<evidence type="ECO:0000259" key="3">
    <source>
        <dbReference type="Pfam" id="PF18676"/>
    </source>
</evidence>
<dbReference type="PANTHER" id="PTHR23244:SF437">
    <property type="match status" value="1"/>
</dbReference>
<dbReference type="Gene3D" id="2.60.40.10">
    <property type="entry name" value="Immunoglobulins"/>
    <property type="match status" value="1"/>
</dbReference>
<dbReference type="Gene3D" id="3.30.160.710">
    <property type="match status" value="2"/>
</dbReference>
<dbReference type="InterPro" id="IPR025883">
    <property type="entry name" value="Cadherin-like_domain"/>
</dbReference>
<dbReference type="InterPro" id="IPR015915">
    <property type="entry name" value="Kelch-typ_b-propeller"/>
</dbReference>
<dbReference type="PANTHER" id="PTHR23244">
    <property type="entry name" value="KELCH REPEAT DOMAIN"/>
    <property type="match status" value="1"/>
</dbReference>
<feature type="signal peptide" evidence="1">
    <location>
        <begin position="1"/>
        <end position="35"/>
    </location>
</feature>
<feature type="chain" id="PRO_5045371674" evidence="1">
    <location>
        <begin position="36"/>
        <end position="1620"/>
    </location>
</feature>
<comment type="caution">
    <text evidence="4">The sequence shown here is derived from an EMBL/GenBank/DDBJ whole genome shotgun (WGS) entry which is preliminary data.</text>
</comment>
<proteinExistence type="predicted"/>
<dbReference type="InterPro" id="IPR041286">
    <property type="entry name" value="MBG_2"/>
</dbReference>
<organism evidence="4 5">
    <name type="scientific">Mucilaginibacter terrae</name>
    <dbReference type="NCBI Taxonomy" id="1955052"/>
    <lineage>
        <taxon>Bacteria</taxon>
        <taxon>Pseudomonadati</taxon>
        <taxon>Bacteroidota</taxon>
        <taxon>Sphingobacteriia</taxon>
        <taxon>Sphingobacteriales</taxon>
        <taxon>Sphingobacteriaceae</taxon>
        <taxon>Mucilaginibacter</taxon>
    </lineage>
</organism>